<comment type="caution">
    <text evidence="2">The sequence shown here is derived from an EMBL/GenBank/DDBJ whole genome shotgun (WGS) entry which is preliminary data.</text>
</comment>
<sequence length="86" mass="10050">MARANQKRPDVHWLSSSQPSHALPKLPTTLRRRCTLCCLVHRWLKSWTAFSSHENLNQFEVDLLSCVMPLRKGPWKSVENILRIDI</sequence>
<organism evidence="2 3">
    <name type="scientific">Daphnia magna</name>
    <dbReference type="NCBI Taxonomy" id="35525"/>
    <lineage>
        <taxon>Eukaryota</taxon>
        <taxon>Metazoa</taxon>
        <taxon>Ecdysozoa</taxon>
        <taxon>Arthropoda</taxon>
        <taxon>Crustacea</taxon>
        <taxon>Branchiopoda</taxon>
        <taxon>Diplostraca</taxon>
        <taxon>Cladocera</taxon>
        <taxon>Anomopoda</taxon>
        <taxon>Daphniidae</taxon>
        <taxon>Daphnia</taxon>
    </lineage>
</organism>
<reference evidence="2 3" key="1">
    <citation type="journal article" date="2023" name="Nucleic Acids Res.">
        <title>The hologenome of Daphnia magna reveals possible DNA methylation and microbiome-mediated evolution of the host genome.</title>
        <authorList>
            <person name="Chaturvedi A."/>
            <person name="Li X."/>
            <person name="Dhandapani V."/>
            <person name="Marshall H."/>
            <person name="Kissane S."/>
            <person name="Cuenca-Cambronero M."/>
            <person name="Asole G."/>
            <person name="Calvet F."/>
            <person name="Ruiz-Romero M."/>
            <person name="Marangio P."/>
            <person name="Guigo R."/>
            <person name="Rago D."/>
            <person name="Mirbahai L."/>
            <person name="Eastwood N."/>
            <person name="Colbourne J.K."/>
            <person name="Zhou J."/>
            <person name="Mallon E."/>
            <person name="Orsini L."/>
        </authorList>
    </citation>
    <scope>NUCLEOTIDE SEQUENCE [LARGE SCALE GENOMIC DNA]</scope>
    <source>
        <strain evidence="2">LRV0_1</strain>
    </source>
</reference>
<evidence type="ECO:0000256" key="1">
    <source>
        <dbReference type="SAM" id="MobiDB-lite"/>
    </source>
</evidence>
<evidence type="ECO:0000313" key="3">
    <source>
        <dbReference type="Proteomes" id="UP001234178"/>
    </source>
</evidence>
<protein>
    <submittedName>
        <fullName evidence="2">Uncharacterized protein</fullName>
    </submittedName>
</protein>
<proteinExistence type="predicted"/>
<dbReference type="EMBL" id="JAOYFB010000004">
    <property type="protein sequence ID" value="KAK4012736.1"/>
    <property type="molecule type" value="Genomic_DNA"/>
</dbReference>
<keyword evidence="3" id="KW-1185">Reference proteome</keyword>
<name>A0ABQ9ZII7_9CRUS</name>
<evidence type="ECO:0000313" key="2">
    <source>
        <dbReference type="EMBL" id="KAK4012736.1"/>
    </source>
</evidence>
<gene>
    <name evidence="2" type="ORF">OUZ56_024972</name>
</gene>
<feature type="region of interest" description="Disordered" evidence="1">
    <location>
        <begin position="1"/>
        <end position="24"/>
    </location>
</feature>
<dbReference type="Proteomes" id="UP001234178">
    <property type="component" value="Unassembled WGS sequence"/>
</dbReference>
<accession>A0ABQ9ZII7</accession>